<dbReference type="GO" id="GO:0016887">
    <property type="term" value="F:ATP hydrolysis activity"/>
    <property type="evidence" value="ECO:0007669"/>
    <property type="project" value="InterPro"/>
</dbReference>
<gene>
    <name evidence="3" type="ORF">GR170_13955</name>
</gene>
<organism evidence="3 4">
    <name type="scientific">Pseudooceanicola albus</name>
    <dbReference type="NCBI Taxonomy" id="2692189"/>
    <lineage>
        <taxon>Bacteria</taxon>
        <taxon>Pseudomonadati</taxon>
        <taxon>Pseudomonadota</taxon>
        <taxon>Alphaproteobacteria</taxon>
        <taxon>Rhodobacterales</taxon>
        <taxon>Paracoccaceae</taxon>
        <taxon>Pseudooceanicola</taxon>
    </lineage>
</organism>
<dbReference type="Pfam" id="PF13476">
    <property type="entry name" value="AAA_23"/>
    <property type="match status" value="1"/>
</dbReference>
<dbReference type="AlphaFoldDB" id="A0A6L7G633"/>
<sequence>MTRFDPCLIVKRLVVKRAEAVLYDEAFHKGVNVIRGDNSSGKSTIMNFLFFGLGGNLDRSAWSRHALLCDHVWLEAEFNGNPAVLRREIDVSSQSPMEIYGGRYEDAVSAPIEAWKRYPYSRSTNQESFSQAIFRLLEMPDVAVEGTSSITVHQILRLLYADQLSPTENLFRFEGYDPENLREAVGNLLCGAFDTEIYELQQLKRTKERQFTEATAELRSIFRVVGGDDESMTLEWINQRRGALNKERDEVSKELSEEEELFFSDPGAKKLSLQSQKQLYKKVQKLQVKIQEVQSEIDAVEFEISDSAAFIRTLHSRLEALRDADLAASIVGAVQFETCPACYAEVSAAENTISACHLCKTPLDVERERDRIVGIVNEISIQIKQSERLQVIRQGRLDSYQEKLSSLQSEWRAEAKKLSALSARPTSAAREKIHELQRRLGYVDKSIEDIEKQVKLANKIGDLSEKKANLDRDIQSLSSKISSLQLSQTSRLRSARSLIEKKAIEFLKGDLKRQDSFENPKSIQFSFAKNSITVDHNTYFSASSRVILKLAFLVGFLEAALEDPKFRHPRFLMIDITEDKGIELSRSHNFQDQLIKLSNQTKVDHQVILATAMPWSELDQGLFVGRHSTREEGTLEFLPKAFGFEDQGREI</sequence>
<dbReference type="GO" id="GO:0006302">
    <property type="term" value="P:double-strand break repair"/>
    <property type="evidence" value="ECO:0007669"/>
    <property type="project" value="InterPro"/>
</dbReference>
<protein>
    <submittedName>
        <fullName evidence="3">AAA family ATPase</fullName>
    </submittedName>
</protein>
<dbReference type="InterPro" id="IPR027417">
    <property type="entry name" value="P-loop_NTPase"/>
</dbReference>
<reference evidence="3 4" key="1">
    <citation type="submission" date="2019-12" db="EMBL/GenBank/DDBJ databases">
        <authorList>
            <person name="Li M."/>
        </authorList>
    </citation>
    <scope>NUCLEOTIDE SEQUENCE [LARGE SCALE GENOMIC DNA]</scope>
    <source>
        <strain evidence="3 4">GBMRC 2024</strain>
    </source>
</reference>
<dbReference type="PANTHER" id="PTHR32114:SF2">
    <property type="entry name" value="ABC TRANSPORTER ABCH.3"/>
    <property type="match status" value="1"/>
</dbReference>
<keyword evidence="1" id="KW-0175">Coiled coil</keyword>
<dbReference type="SUPFAM" id="SSF52540">
    <property type="entry name" value="P-loop containing nucleoside triphosphate hydrolases"/>
    <property type="match status" value="1"/>
</dbReference>
<evidence type="ECO:0000313" key="4">
    <source>
        <dbReference type="Proteomes" id="UP000477911"/>
    </source>
</evidence>
<feature type="domain" description="Rad50/SbcC-type AAA" evidence="2">
    <location>
        <begin position="27"/>
        <end position="297"/>
    </location>
</feature>
<proteinExistence type="predicted"/>
<dbReference type="PANTHER" id="PTHR32114">
    <property type="entry name" value="ABC TRANSPORTER ABCH.3"/>
    <property type="match status" value="1"/>
</dbReference>
<evidence type="ECO:0000259" key="2">
    <source>
        <dbReference type="Pfam" id="PF13476"/>
    </source>
</evidence>
<dbReference type="RefSeq" id="WP_160895075.1">
    <property type="nucleotide sequence ID" value="NZ_WUMU01000016.1"/>
</dbReference>
<keyword evidence="4" id="KW-1185">Reference proteome</keyword>
<dbReference type="Proteomes" id="UP000477911">
    <property type="component" value="Unassembled WGS sequence"/>
</dbReference>
<name>A0A6L7G633_9RHOB</name>
<feature type="coiled-coil region" evidence="1">
    <location>
        <begin position="241"/>
        <end position="303"/>
    </location>
</feature>
<dbReference type="Gene3D" id="3.40.50.300">
    <property type="entry name" value="P-loop containing nucleotide triphosphate hydrolases"/>
    <property type="match status" value="1"/>
</dbReference>
<evidence type="ECO:0000313" key="3">
    <source>
        <dbReference type="EMBL" id="MXN18948.1"/>
    </source>
</evidence>
<dbReference type="EMBL" id="WUMU01000016">
    <property type="protein sequence ID" value="MXN18948.1"/>
    <property type="molecule type" value="Genomic_DNA"/>
</dbReference>
<evidence type="ECO:0000256" key="1">
    <source>
        <dbReference type="SAM" id="Coils"/>
    </source>
</evidence>
<accession>A0A6L7G633</accession>
<comment type="caution">
    <text evidence="3">The sequence shown here is derived from an EMBL/GenBank/DDBJ whole genome shotgun (WGS) entry which is preliminary data.</text>
</comment>
<dbReference type="InterPro" id="IPR038729">
    <property type="entry name" value="Rad50/SbcC_AAA"/>
</dbReference>